<dbReference type="EMBL" id="SUNJ01001510">
    <property type="protein sequence ID" value="TPP66697.1"/>
    <property type="molecule type" value="Genomic_DNA"/>
</dbReference>
<gene>
    <name evidence="1" type="ORF">FGIG_10922</name>
</gene>
<dbReference type="AlphaFoldDB" id="A0A504Z7J4"/>
<accession>A0A504Z7J4</accession>
<dbReference type="Proteomes" id="UP000316759">
    <property type="component" value="Unassembled WGS sequence"/>
</dbReference>
<evidence type="ECO:0000313" key="1">
    <source>
        <dbReference type="EMBL" id="TPP66697.1"/>
    </source>
</evidence>
<evidence type="ECO:0000313" key="2">
    <source>
        <dbReference type="Proteomes" id="UP000316759"/>
    </source>
</evidence>
<reference evidence="1 2" key="1">
    <citation type="submission" date="2019-04" db="EMBL/GenBank/DDBJ databases">
        <title>Annotation for the trematode Fasciola gigantica.</title>
        <authorList>
            <person name="Choi Y.-J."/>
        </authorList>
    </citation>
    <scope>NUCLEOTIDE SEQUENCE [LARGE SCALE GENOMIC DNA]</scope>
    <source>
        <strain evidence="1">Uganda_cow_1</strain>
    </source>
</reference>
<name>A0A504Z7J4_FASGI</name>
<protein>
    <submittedName>
        <fullName evidence="1">Uncharacterized protein</fullName>
    </submittedName>
</protein>
<proteinExistence type="predicted"/>
<comment type="caution">
    <text evidence="1">The sequence shown here is derived from an EMBL/GenBank/DDBJ whole genome shotgun (WGS) entry which is preliminary data.</text>
</comment>
<keyword evidence="2" id="KW-1185">Reference proteome</keyword>
<sequence>MRRILDRPIASKGIQGTDNNPLYVLRWSPSQLVGASTLRVEATVSCKGERLVFCFL</sequence>
<organism evidence="1 2">
    <name type="scientific">Fasciola gigantica</name>
    <name type="common">Giant liver fluke</name>
    <dbReference type="NCBI Taxonomy" id="46835"/>
    <lineage>
        <taxon>Eukaryota</taxon>
        <taxon>Metazoa</taxon>
        <taxon>Spiralia</taxon>
        <taxon>Lophotrochozoa</taxon>
        <taxon>Platyhelminthes</taxon>
        <taxon>Trematoda</taxon>
        <taxon>Digenea</taxon>
        <taxon>Plagiorchiida</taxon>
        <taxon>Echinostomata</taxon>
        <taxon>Echinostomatoidea</taxon>
        <taxon>Fasciolidae</taxon>
        <taxon>Fasciola</taxon>
    </lineage>
</organism>